<dbReference type="InterPro" id="IPR001638">
    <property type="entry name" value="Solute-binding_3/MltF_N"/>
</dbReference>
<reference evidence="3 4" key="1">
    <citation type="submission" date="2021-06" db="EMBL/GenBank/DDBJ databases">
        <title>Rheinheimera indica sp. nov., isolated from deep-sea sediment.</title>
        <authorList>
            <person name="Wang Z."/>
            <person name="Zhang X.-Y."/>
        </authorList>
    </citation>
    <scope>NUCLEOTIDE SEQUENCE [LARGE SCALE GENOMIC DNA]</scope>
    <source>
        <strain evidence="3 4">SM2107</strain>
    </source>
</reference>
<name>A0ABS6MFM7_9GAMM</name>
<protein>
    <submittedName>
        <fullName evidence="3">Transporter substrate-binding domain-containing protein</fullName>
    </submittedName>
</protein>
<keyword evidence="1" id="KW-0732">Signal</keyword>
<dbReference type="RefSeq" id="WP_217666475.1">
    <property type="nucleotide sequence ID" value="NZ_JAHRID010000001.1"/>
</dbReference>
<dbReference type="Proteomes" id="UP000704611">
    <property type="component" value="Unassembled WGS sequence"/>
</dbReference>
<keyword evidence="4" id="KW-1185">Reference proteome</keyword>
<dbReference type="PANTHER" id="PTHR38834:SF3">
    <property type="entry name" value="SOLUTE-BINDING PROTEIN FAMILY 3_N-TERMINAL DOMAIN-CONTAINING PROTEIN"/>
    <property type="match status" value="1"/>
</dbReference>
<proteinExistence type="predicted"/>
<comment type="caution">
    <text evidence="3">The sequence shown here is derived from an EMBL/GenBank/DDBJ whole genome shotgun (WGS) entry which is preliminary data.</text>
</comment>
<gene>
    <name evidence="3" type="ORF">KQY15_00700</name>
</gene>
<feature type="domain" description="Solute-binding protein family 3/N-terminal" evidence="2">
    <location>
        <begin position="33"/>
        <end position="245"/>
    </location>
</feature>
<evidence type="ECO:0000313" key="3">
    <source>
        <dbReference type="EMBL" id="MBV2127614.1"/>
    </source>
</evidence>
<accession>A0ABS6MFM7</accession>
<feature type="chain" id="PRO_5045444171" evidence="1">
    <location>
        <begin position="24"/>
        <end position="265"/>
    </location>
</feature>
<dbReference type="Pfam" id="PF00497">
    <property type="entry name" value="SBP_bac_3"/>
    <property type="match status" value="1"/>
</dbReference>
<dbReference type="PANTHER" id="PTHR38834">
    <property type="entry name" value="PERIPLASMIC SUBSTRATE BINDING PROTEIN FAMILY 3"/>
    <property type="match status" value="1"/>
</dbReference>
<dbReference type="EMBL" id="JAHRID010000001">
    <property type="protein sequence ID" value="MBV2127614.1"/>
    <property type="molecule type" value="Genomic_DNA"/>
</dbReference>
<feature type="signal peptide" evidence="1">
    <location>
        <begin position="1"/>
        <end position="23"/>
    </location>
</feature>
<evidence type="ECO:0000313" key="4">
    <source>
        <dbReference type="Proteomes" id="UP000704611"/>
    </source>
</evidence>
<evidence type="ECO:0000259" key="2">
    <source>
        <dbReference type="Pfam" id="PF00497"/>
    </source>
</evidence>
<sequence length="265" mass="29859">MKFSISHSLASCGILLLALSASAEQQPLRLLTEHKPPGTFLNEKGHVSGATVELVRHLQQQLNEPGKIELLPWARAYEMAKTGPDVAVFETIRNAEREALFKWVGPLKQYKVVLYARADRLTRDLTEFPKYRIACEYRRSALVDDLVRLGFSTERNLVLTSKHGDCYDMLLHGRIYAIALSSNNVEAQKALFLEKGVPLVAVLPVTEVKMYMAFSPDVSDTRVARWQAALEQSYLNGTMRKLYQNVYPEQMIAELEALAAIHPAE</sequence>
<evidence type="ECO:0000256" key="1">
    <source>
        <dbReference type="SAM" id="SignalP"/>
    </source>
</evidence>
<organism evidence="3 4">
    <name type="scientific">Arsukibacterium indicum</name>
    <dbReference type="NCBI Taxonomy" id="2848612"/>
    <lineage>
        <taxon>Bacteria</taxon>
        <taxon>Pseudomonadati</taxon>
        <taxon>Pseudomonadota</taxon>
        <taxon>Gammaproteobacteria</taxon>
        <taxon>Chromatiales</taxon>
        <taxon>Chromatiaceae</taxon>
        <taxon>Arsukibacterium</taxon>
    </lineage>
</organism>